<dbReference type="NCBIfam" id="NF009044">
    <property type="entry name" value="PRK12378.1"/>
    <property type="match status" value="1"/>
</dbReference>
<dbReference type="InterPro" id="IPR049083">
    <property type="entry name" value="TACO1_YebC_N"/>
</dbReference>
<protein>
    <recommendedName>
        <fullName evidence="6">Probable transcriptional regulatory protein JBKA6_1283</fullName>
    </recommendedName>
</protein>
<comment type="subcellular location">
    <subcellularLocation>
        <location evidence="6">Cytoplasm</location>
    </subcellularLocation>
</comment>
<evidence type="ECO:0000256" key="4">
    <source>
        <dbReference type="ARBA" id="ARBA00023125"/>
    </source>
</evidence>
<accession>A0A1J1ECR7</accession>
<reference evidence="9 10" key="1">
    <citation type="submission" date="2014-03" db="EMBL/GenBank/DDBJ databases">
        <title>complete genome sequence of Flavobacteriaceae bacterium JBKA-6.</title>
        <authorList>
            <person name="Takano T."/>
            <person name="Nakamura Y."/>
            <person name="Takuma S."/>
            <person name="Yasuike M."/>
            <person name="Matsuyama T."/>
            <person name="Sakai T."/>
            <person name="Fujiwara A."/>
            <person name="Kimoto K."/>
            <person name="Fukuda Y."/>
            <person name="Kondo H."/>
            <person name="Hirono I."/>
            <person name="Nakayasu C."/>
        </authorList>
    </citation>
    <scope>NUCLEOTIDE SEQUENCE [LARGE SCALE GENOMIC DNA]</scope>
    <source>
        <strain evidence="9 10">JBKA-6</strain>
    </source>
</reference>
<comment type="similarity">
    <text evidence="1 6">Belongs to the TACO1 family.</text>
</comment>
<keyword evidence="5 6" id="KW-0804">Transcription</keyword>
<dbReference type="PANTHER" id="PTHR12532">
    <property type="entry name" value="TRANSLATIONAL ACTIVATOR OF CYTOCHROME C OXIDASE 1"/>
    <property type="match status" value="1"/>
</dbReference>
<dbReference type="NCBIfam" id="TIGR01033">
    <property type="entry name" value="YebC/PmpR family DNA-binding transcriptional regulator"/>
    <property type="match status" value="1"/>
</dbReference>
<evidence type="ECO:0000259" key="8">
    <source>
        <dbReference type="Pfam" id="PF20772"/>
    </source>
</evidence>
<evidence type="ECO:0000256" key="5">
    <source>
        <dbReference type="ARBA" id="ARBA00023163"/>
    </source>
</evidence>
<dbReference type="GO" id="GO:0005829">
    <property type="term" value="C:cytosol"/>
    <property type="evidence" value="ECO:0007669"/>
    <property type="project" value="TreeGrafter"/>
</dbReference>
<feature type="domain" description="TACO1/YebC-like N-terminal" evidence="8">
    <location>
        <begin position="5"/>
        <end position="75"/>
    </location>
</feature>
<evidence type="ECO:0000259" key="7">
    <source>
        <dbReference type="Pfam" id="PF01709"/>
    </source>
</evidence>
<keyword evidence="4 6" id="KW-0238">DNA-binding</keyword>
<keyword evidence="10" id="KW-1185">Reference proteome</keyword>
<sequence length="251" mass="28140">MAGHSKWANIKHRKGAQDAKRGKIFTRIIKEITIAVKESGNDPSSNPRLRNAISNAKGENMPKDNIDRAIKKASGDDANTYSEVTFEGYANGGVAVFVECTTDNINRTVADVRSIFNKNGGSLGKNGSLEFIFDRKGVFVIDTDKNSIDLEKVEMELIDSGLEESYIDENTITLYTSFVDFGLMQNKLEEMNIEVKQSSLDRIPNTTTKLDLNEAKKVLNLINKFEDDNDDVQNVFHNLEMTSEIEDYLNQ</sequence>
<dbReference type="SUPFAM" id="SSF75625">
    <property type="entry name" value="YebC-like"/>
    <property type="match status" value="1"/>
</dbReference>
<proteinExistence type="inferred from homology"/>
<feature type="domain" description="TACO1/YebC-like second and third" evidence="7">
    <location>
        <begin position="81"/>
        <end position="239"/>
    </location>
</feature>
<dbReference type="KEGG" id="ise:JBKA6_1283"/>
<dbReference type="Gene3D" id="1.10.10.200">
    <property type="match status" value="1"/>
</dbReference>
<dbReference type="Proteomes" id="UP000243197">
    <property type="component" value="Chromosome"/>
</dbReference>
<evidence type="ECO:0000313" key="9">
    <source>
        <dbReference type="EMBL" id="BAV95296.1"/>
    </source>
</evidence>
<dbReference type="OrthoDB" id="9781053at2"/>
<dbReference type="Gene3D" id="3.30.70.980">
    <property type="match status" value="2"/>
</dbReference>
<keyword evidence="3 6" id="KW-0805">Transcription regulation</keyword>
<dbReference type="InterPro" id="IPR002876">
    <property type="entry name" value="Transcrip_reg_TACO1-like"/>
</dbReference>
<dbReference type="PANTHER" id="PTHR12532:SF6">
    <property type="entry name" value="TRANSCRIPTIONAL REGULATORY PROTEIN YEBC-RELATED"/>
    <property type="match status" value="1"/>
</dbReference>
<dbReference type="NCBIfam" id="NF001030">
    <property type="entry name" value="PRK00110.1"/>
    <property type="match status" value="1"/>
</dbReference>
<dbReference type="AlphaFoldDB" id="A0A1J1ECR7"/>
<dbReference type="Pfam" id="PF20772">
    <property type="entry name" value="TACO1_YebC_N"/>
    <property type="match status" value="1"/>
</dbReference>
<dbReference type="HAMAP" id="MF_00693">
    <property type="entry name" value="Transcrip_reg_TACO1"/>
    <property type="match status" value="1"/>
</dbReference>
<dbReference type="EMBL" id="AP014564">
    <property type="protein sequence ID" value="BAV95296.1"/>
    <property type="molecule type" value="Genomic_DNA"/>
</dbReference>
<name>A0A1J1ECR7_9FLAO</name>
<keyword evidence="2 6" id="KW-0963">Cytoplasm</keyword>
<dbReference type="RefSeq" id="WP_096686967.1">
    <property type="nucleotide sequence ID" value="NZ_AP014564.1"/>
</dbReference>
<organism evidence="9 10">
    <name type="scientific">Ichthyobacterium seriolicida</name>
    <dbReference type="NCBI Taxonomy" id="242600"/>
    <lineage>
        <taxon>Bacteria</taxon>
        <taxon>Pseudomonadati</taxon>
        <taxon>Bacteroidota</taxon>
        <taxon>Flavobacteriia</taxon>
        <taxon>Flavobacteriales</taxon>
        <taxon>Ichthyobacteriaceae</taxon>
        <taxon>Ichthyobacterium</taxon>
    </lineage>
</organism>
<dbReference type="FunFam" id="1.10.10.200:FF:000002">
    <property type="entry name" value="Probable transcriptional regulatory protein CLM62_37755"/>
    <property type="match status" value="1"/>
</dbReference>
<dbReference type="Pfam" id="PF01709">
    <property type="entry name" value="Transcrip_reg"/>
    <property type="match status" value="1"/>
</dbReference>
<dbReference type="GO" id="GO:0003677">
    <property type="term" value="F:DNA binding"/>
    <property type="evidence" value="ECO:0007669"/>
    <property type="project" value="UniProtKB-UniRule"/>
</dbReference>
<evidence type="ECO:0000313" key="10">
    <source>
        <dbReference type="Proteomes" id="UP000243197"/>
    </source>
</evidence>
<evidence type="ECO:0000256" key="2">
    <source>
        <dbReference type="ARBA" id="ARBA00022490"/>
    </source>
</evidence>
<gene>
    <name evidence="9" type="ORF">JBKA6_1283</name>
</gene>
<dbReference type="GO" id="GO:0006355">
    <property type="term" value="P:regulation of DNA-templated transcription"/>
    <property type="evidence" value="ECO:0007669"/>
    <property type="project" value="UniProtKB-UniRule"/>
</dbReference>
<dbReference type="InterPro" id="IPR017856">
    <property type="entry name" value="Integrase-like_N"/>
</dbReference>
<dbReference type="InterPro" id="IPR026564">
    <property type="entry name" value="Transcrip_reg_TACO1-like_dom3"/>
</dbReference>
<dbReference type="InterPro" id="IPR029072">
    <property type="entry name" value="YebC-like"/>
</dbReference>
<dbReference type="InterPro" id="IPR048300">
    <property type="entry name" value="TACO1_YebC-like_2nd/3rd_dom"/>
</dbReference>
<evidence type="ECO:0000256" key="1">
    <source>
        <dbReference type="ARBA" id="ARBA00008724"/>
    </source>
</evidence>
<evidence type="ECO:0000256" key="6">
    <source>
        <dbReference type="HAMAP-Rule" id="MF_00693"/>
    </source>
</evidence>
<evidence type="ECO:0000256" key="3">
    <source>
        <dbReference type="ARBA" id="ARBA00023015"/>
    </source>
</evidence>